<accession>A0A1I5CP25</accession>
<dbReference type="RefSeq" id="WP_091684300.1">
    <property type="nucleotide sequence ID" value="NZ_BAABFM010000006.1"/>
</dbReference>
<evidence type="ECO:0000256" key="1">
    <source>
        <dbReference type="SAM" id="SignalP"/>
    </source>
</evidence>
<feature type="signal peptide" evidence="1">
    <location>
        <begin position="1"/>
        <end position="26"/>
    </location>
</feature>
<sequence length="135" mass="14660">MKKLIKGITAGLAVIGIMFMGSVALATTSNSSKGALDNTNYPPLEVASKGRLYSYENALEGNIICEPGSGYNGNGQPDFESSNGYGYENRMRDDNGYSNRYNNGMRNENGYKYGNGYRNNNEFRNGNGISCGGMF</sequence>
<keyword evidence="1" id="KW-0732">Signal</keyword>
<gene>
    <name evidence="2" type="ORF">SAMN04489757_103187</name>
</gene>
<dbReference type="Proteomes" id="UP000198806">
    <property type="component" value="Unassembled WGS sequence"/>
</dbReference>
<feature type="chain" id="PRO_5011572898" evidence="1">
    <location>
        <begin position="27"/>
        <end position="135"/>
    </location>
</feature>
<dbReference type="STRING" id="1527.SAMN04489757_103187"/>
<dbReference type="AlphaFoldDB" id="A0A1I5CP25"/>
<dbReference type="EMBL" id="FOWD01000003">
    <property type="protein sequence ID" value="SFN88775.1"/>
    <property type="molecule type" value="Genomic_DNA"/>
</dbReference>
<reference evidence="2 3" key="1">
    <citation type="submission" date="2016-10" db="EMBL/GenBank/DDBJ databases">
        <authorList>
            <person name="de Groot N.N."/>
        </authorList>
    </citation>
    <scope>NUCLEOTIDE SEQUENCE [LARGE SCALE GENOMIC DNA]</scope>
    <source>
        <strain evidence="2 3">DSM 1283</strain>
    </source>
</reference>
<evidence type="ECO:0000313" key="3">
    <source>
        <dbReference type="Proteomes" id="UP000198806"/>
    </source>
</evidence>
<organism evidence="2 3">
    <name type="scientific">Anaerocolumna aminovalerica</name>
    <dbReference type="NCBI Taxonomy" id="1527"/>
    <lineage>
        <taxon>Bacteria</taxon>
        <taxon>Bacillati</taxon>
        <taxon>Bacillota</taxon>
        <taxon>Clostridia</taxon>
        <taxon>Lachnospirales</taxon>
        <taxon>Lachnospiraceae</taxon>
        <taxon>Anaerocolumna</taxon>
    </lineage>
</organism>
<proteinExistence type="predicted"/>
<protein>
    <submittedName>
        <fullName evidence="2">Uncharacterized protein</fullName>
    </submittedName>
</protein>
<name>A0A1I5CP25_9FIRM</name>
<keyword evidence="3" id="KW-1185">Reference proteome</keyword>
<evidence type="ECO:0000313" key="2">
    <source>
        <dbReference type="EMBL" id="SFN88775.1"/>
    </source>
</evidence>